<dbReference type="EMBL" id="CM035424">
    <property type="protein sequence ID" value="KAH7352760.1"/>
    <property type="molecule type" value="Genomic_DNA"/>
</dbReference>
<reference evidence="1" key="1">
    <citation type="submission" date="2021-08" db="EMBL/GenBank/DDBJ databases">
        <title>WGS assembly of Ceratopteris richardii.</title>
        <authorList>
            <person name="Marchant D.B."/>
            <person name="Chen G."/>
            <person name="Jenkins J."/>
            <person name="Shu S."/>
            <person name="Leebens-Mack J."/>
            <person name="Grimwood J."/>
            <person name="Schmutz J."/>
            <person name="Soltis P."/>
            <person name="Soltis D."/>
            <person name="Chen Z.-H."/>
        </authorList>
    </citation>
    <scope>NUCLEOTIDE SEQUENCE</scope>
    <source>
        <strain evidence="1">Whitten #5841</strain>
        <tissue evidence="1">Leaf</tissue>
    </source>
</reference>
<accession>A0A8T2SL18</accession>
<keyword evidence="2" id="KW-1185">Reference proteome</keyword>
<protein>
    <submittedName>
        <fullName evidence="1">Uncharacterized protein</fullName>
    </submittedName>
</protein>
<name>A0A8T2SL18_CERRI</name>
<gene>
    <name evidence="1" type="ORF">KP509_19G062000</name>
</gene>
<proteinExistence type="predicted"/>
<dbReference type="AlphaFoldDB" id="A0A8T2SL18"/>
<evidence type="ECO:0000313" key="2">
    <source>
        <dbReference type="Proteomes" id="UP000825935"/>
    </source>
</evidence>
<dbReference type="Proteomes" id="UP000825935">
    <property type="component" value="Chromosome 19"/>
</dbReference>
<evidence type="ECO:0000313" key="1">
    <source>
        <dbReference type="EMBL" id="KAH7352760.1"/>
    </source>
</evidence>
<comment type="caution">
    <text evidence="1">The sequence shown here is derived from an EMBL/GenBank/DDBJ whole genome shotgun (WGS) entry which is preliminary data.</text>
</comment>
<organism evidence="1 2">
    <name type="scientific">Ceratopteris richardii</name>
    <name type="common">Triangle waterfern</name>
    <dbReference type="NCBI Taxonomy" id="49495"/>
    <lineage>
        <taxon>Eukaryota</taxon>
        <taxon>Viridiplantae</taxon>
        <taxon>Streptophyta</taxon>
        <taxon>Embryophyta</taxon>
        <taxon>Tracheophyta</taxon>
        <taxon>Polypodiopsida</taxon>
        <taxon>Polypodiidae</taxon>
        <taxon>Polypodiales</taxon>
        <taxon>Pteridineae</taxon>
        <taxon>Pteridaceae</taxon>
        <taxon>Parkerioideae</taxon>
        <taxon>Ceratopteris</taxon>
    </lineage>
</organism>
<sequence length="104" mass="12332">MFQIHHSEKNNHITYSNNYKLRIIIHFSCISNCNISPMSEWFPSHANIHFFLCSCSRPERCTINCLQDCMTNNSYYTVYHNLNLSQKFLIGSFCRLQLMEVCNK</sequence>